<reference evidence="1" key="2">
    <citation type="journal article" date="2016" name="Genome Biol. Evol.">
        <title>Blastocystis mitochondrial genomes appear to show multiple independent gains and losses of start and stop codons.</title>
        <authorList>
            <person name="Jacob A.S."/>
            <person name="Andersen L.O."/>
            <person name="Pavinski Bitar P."/>
            <person name="Richards V.P."/>
            <person name="Shah S."/>
            <person name="Stanhope M.J."/>
            <person name="Stensvold C.R."/>
            <person name="Clark C.G."/>
        </authorList>
    </citation>
    <scope>NUCLEOTIDE SEQUENCE</scope>
    <source>
        <strain evidence="1">DMP/02-328</strain>
    </source>
</reference>
<gene>
    <name evidence="1" type="primary">rps14</name>
</gene>
<dbReference type="RefSeq" id="YP_002221365.1">
    <property type="nucleotide sequence ID" value="NC_011212.1"/>
</dbReference>
<keyword evidence="1" id="KW-0687">Ribonucleoprotein</keyword>
<evidence type="ECO:0000313" key="1">
    <source>
        <dbReference type="EMBL" id="ACH86048.1"/>
    </source>
</evidence>
<dbReference type="AlphaFoldDB" id="B5SQ57"/>
<keyword evidence="1" id="KW-0496">Mitochondrion</keyword>
<protein>
    <submittedName>
        <fullName evidence="1">Ribosomal protein S14</fullName>
    </submittedName>
</protein>
<dbReference type="GeneID" id="6879799"/>
<dbReference type="SUPFAM" id="SSF57716">
    <property type="entry name" value="Glucocorticoid receptor-like (DNA-binding domain)"/>
    <property type="match status" value="1"/>
</dbReference>
<dbReference type="GO" id="GO:0005840">
    <property type="term" value="C:ribosome"/>
    <property type="evidence" value="ECO:0007669"/>
    <property type="project" value="UniProtKB-KW"/>
</dbReference>
<name>B5SQ57_9STRA</name>
<accession>B5SQ57</accession>
<dbReference type="EMBL" id="EF494739">
    <property type="protein sequence ID" value="ACH86048.1"/>
    <property type="molecule type" value="Genomic_DNA"/>
</dbReference>
<reference evidence="1" key="1">
    <citation type="journal article" date="2008" name="Curr. Biol.">
        <title>Organelles in Blastocystis that blur the distinction between mitochondria and hydrogenosomes.</title>
        <authorList>
            <person name="Stechmann A."/>
            <person name="Hamblin K."/>
            <person name="Perez-Brocal V."/>
            <person name="Gaston D."/>
            <person name="Richmond G.S."/>
            <person name="van der Giezen M."/>
            <person name="Clark C.G."/>
            <person name="Roger A.J."/>
        </authorList>
    </citation>
    <scope>NUCLEOTIDE SEQUENCE</scope>
    <source>
        <strain evidence="1">DMP/02-328</strain>
    </source>
</reference>
<dbReference type="Gene3D" id="4.10.830.10">
    <property type="entry name" value="30s Ribosomal Protein S14, Chain N"/>
    <property type="match status" value="1"/>
</dbReference>
<organism evidence="1">
    <name type="scientific">Blastocystis sp. DMP/02-328</name>
    <dbReference type="NCBI Taxonomy" id="463136"/>
    <lineage>
        <taxon>Eukaryota</taxon>
        <taxon>Sar</taxon>
        <taxon>Stramenopiles</taxon>
        <taxon>Bigyra</taxon>
        <taxon>Opalozoa</taxon>
        <taxon>Opalinata</taxon>
        <taxon>Blastocystidae</taxon>
        <taxon>Blastocystis</taxon>
    </lineage>
</organism>
<dbReference type="InterPro" id="IPR043140">
    <property type="entry name" value="Ribosomal_uS14_sf"/>
</dbReference>
<keyword evidence="1" id="KW-0689">Ribosomal protein</keyword>
<proteinExistence type="predicted"/>
<sequence>MNYFFVNKNKRTKDKSHCQYLAKNYFETFVIKNLFKIKNRSLESKFLYLSYNQAYINNLFSINYNFRTQHKDISFLSGRTKFIITKYGIARTDFKKLMYYNLIPNVQKSSW</sequence>
<geneLocation type="mitochondrion" evidence="1"/>